<dbReference type="EMBL" id="LHXT01000008">
    <property type="protein sequence ID" value="KXA98719.1"/>
    <property type="molecule type" value="Genomic_DNA"/>
</dbReference>
<dbReference type="InterPro" id="IPR001279">
    <property type="entry name" value="Metallo-B-lactamas"/>
</dbReference>
<organism evidence="2 3">
    <name type="scientific">candidate division MSBL1 archaeon SCGC-AAA259J03</name>
    <dbReference type="NCBI Taxonomy" id="1698269"/>
    <lineage>
        <taxon>Archaea</taxon>
        <taxon>Methanobacteriati</taxon>
        <taxon>Methanobacteriota</taxon>
        <taxon>candidate division MSBL1</taxon>
    </lineage>
</organism>
<feature type="domain" description="Metallo-beta-lactamase" evidence="1">
    <location>
        <begin position="13"/>
        <end position="202"/>
    </location>
</feature>
<dbReference type="InterPro" id="IPR036866">
    <property type="entry name" value="RibonucZ/Hydroxyglut_hydro"/>
</dbReference>
<name>A0A656YZG0_9EURY</name>
<dbReference type="SUPFAM" id="SSF56281">
    <property type="entry name" value="Metallo-hydrolase/oxidoreductase"/>
    <property type="match status" value="1"/>
</dbReference>
<dbReference type="SMART" id="SM00849">
    <property type="entry name" value="Lactamase_B"/>
    <property type="match status" value="1"/>
</dbReference>
<evidence type="ECO:0000313" key="2">
    <source>
        <dbReference type="EMBL" id="KXA98719.1"/>
    </source>
</evidence>
<comment type="caution">
    <text evidence="2">The sequence shown here is derived from an EMBL/GenBank/DDBJ whole genome shotgun (WGS) entry which is preliminary data.</text>
</comment>
<keyword evidence="3" id="KW-1185">Reference proteome</keyword>
<dbReference type="Gene3D" id="3.60.15.10">
    <property type="entry name" value="Ribonuclease Z/Hydroxyacylglutathione hydrolase-like"/>
    <property type="match status" value="1"/>
</dbReference>
<dbReference type="Pfam" id="PF12706">
    <property type="entry name" value="Lactamase_B_2"/>
    <property type="match status" value="1"/>
</dbReference>
<proteinExistence type="predicted"/>
<dbReference type="PANTHER" id="PTHR43694:SF1">
    <property type="entry name" value="RIBONUCLEASE J"/>
    <property type="match status" value="1"/>
</dbReference>
<dbReference type="AlphaFoldDB" id="A0A656YZG0"/>
<evidence type="ECO:0000313" key="3">
    <source>
        <dbReference type="Proteomes" id="UP000070257"/>
    </source>
</evidence>
<accession>A0A656YZG0</accession>
<sequence length="236" mass="25314">MKIHTINGYEKVGGNMTAVEIGGELVVLDVGADIERVKGEGKSLGDMKRGEAVEKKMVPDDSEIREREEDVVAIIVGHGHLDHCLGIPKLAGAYGCPIIATLFTISVIQRLVGGDREDIPNDLISLEPGESTNISDDIELEFIPVAHSVPQTVLPVLRTSEGTVVYSLDFKFGGNPPPEESLGEDELRELGGEGVEALIPDCTRADEPGNAGSEVSVKEKLKEILDRSYEDDEGVG</sequence>
<reference evidence="2 3" key="1">
    <citation type="journal article" date="2016" name="Sci. Rep.">
        <title>Metabolic traits of an uncultured archaeal lineage -MSBL1- from brine pools of the Red Sea.</title>
        <authorList>
            <person name="Mwirichia R."/>
            <person name="Alam I."/>
            <person name="Rashid M."/>
            <person name="Vinu M."/>
            <person name="Ba-Alawi W."/>
            <person name="Anthony Kamau A."/>
            <person name="Kamanda Ngugi D."/>
            <person name="Goker M."/>
            <person name="Klenk H.P."/>
            <person name="Bajic V."/>
            <person name="Stingl U."/>
        </authorList>
    </citation>
    <scope>NUCLEOTIDE SEQUENCE [LARGE SCALE GENOMIC DNA]</scope>
    <source>
        <strain evidence="2">SCGC-AAA259J03</strain>
    </source>
</reference>
<gene>
    <name evidence="2" type="ORF">AKJ39_01040</name>
</gene>
<protein>
    <recommendedName>
        <fullName evidence="1">Metallo-beta-lactamase domain-containing protein</fullName>
    </recommendedName>
</protein>
<evidence type="ECO:0000259" key="1">
    <source>
        <dbReference type="SMART" id="SM00849"/>
    </source>
</evidence>
<dbReference type="PANTHER" id="PTHR43694">
    <property type="entry name" value="RIBONUCLEASE J"/>
    <property type="match status" value="1"/>
</dbReference>
<dbReference type="Proteomes" id="UP000070257">
    <property type="component" value="Unassembled WGS sequence"/>
</dbReference>